<dbReference type="PROSITE" id="PS50801">
    <property type="entry name" value="STAS"/>
    <property type="match status" value="1"/>
</dbReference>
<evidence type="ECO:0000256" key="1">
    <source>
        <dbReference type="ARBA" id="ARBA00009013"/>
    </source>
</evidence>
<protein>
    <recommendedName>
        <fullName evidence="2">Anti-sigma factor antagonist</fullName>
    </recommendedName>
</protein>
<evidence type="ECO:0000259" key="3">
    <source>
        <dbReference type="PROSITE" id="PS50801"/>
    </source>
</evidence>
<dbReference type="Gene3D" id="3.30.750.24">
    <property type="entry name" value="STAS domain"/>
    <property type="match status" value="1"/>
</dbReference>
<dbReference type="GO" id="GO:0043856">
    <property type="term" value="F:anti-sigma factor antagonist activity"/>
    <property type="evidence" value="ECO:0007669"/>
    <property type="project" value="InterPro"/>
</dbReference>
<dbReference type="NCBIfam" id="TIGR00377">
    <property type="entry name" value="ant_ant_sig"/>
    <property type="match status" value="1"/>
</dbReference>
<dbReference type="EMBL" id="FXBB01000006">
    <property type="protein sequence ID" value="SMG19518.1"/>
    <property type="molecule type" value="Genomic_DNA"/>
</dbReference>
<dbReference type="Proteomes" id="UP000193355">
    <property type="component" value="Unassembled WGS sequence"/>
</dbReference>
<dbReference type="OrthoDB" id="9794628at2"/>
<gene>
    <name evidence="4" type="ORF">SAMN06275492_10615</name>
</gene>
<evidence type="ECO:0000313" key="4">
    <source>
        <dbReference type="EMBL" id="SMG19518.1"/>
    </source>
</evidence>
<evidence type="ECO:0000313" key="5">
    <source>
        <dbReference type="Proteomes" id="UP000193355"/>
    </source>
</evidence>
<dbReference type="Pfam" id="PF01740">
    <property type="entry name" value="STAS"/>
    <property type="match status" value="1"/>
</dbReference>
<dbReference type="STRING" id="561720.SAMN06275492_10615"/>
<dbReference type="SUPFAM" id="SSF52091">
    <property type="entry name" value="SpoIIaa-like"/>
    <property type="match status" value="1"/>
</dbReference>
<dbReference type="PANTHER" id="PTHR33495:SF14">
    <property type="entry name" value="ANTI-SIGMA FACTOR ANTAGONIST"/>
    <property type="match status" value="1"/>
</dbReference>
<reference evidence="5" key="1">
    <citation type="submission" date="2017-04" db="EMBL/GenBank/DDBJ databases">
        <authorList>
            <person name="Varghese N."/>
            <person name="Submissions S."/>
        </authorList>
    </citation>
    <scope>NUCLEOTIDE SEQUENCE [LARGE SCALE GENOMIC DNA]</scope>
    <source>
        <strain evidence="5">USBA 82</strain>
    </source>
</reference>
<organism evidence="4 5">
    <name type="scientific">Dethiosulfovibrio salsuginis</name>
    <dbReference type="NCBI Taxonomy" id="561720"/>
    <lineage>
        <taxon>Bacteria</taxon>
        <taxon>Thermotogati</taxon>
        <taxon>Synergistota</taxon>
        <taxon>Synergistia</taxon>
        <taxon>Synergistales</taxon>
        <taxon>Dethiosulfovibrionaceae</taxon>
        <taxon>Dethiosulfovibrio</taxon>
    </lineage>
</organism>
<dbReference type="InterPro" id="IPR003658">
    <property type="entry name" value="Anti-sigma_ant"/>
</dbReference>
<evidence type="ECO:0000256" key="2">
    <source>
        <dbReference type="RuleBase" id="RU003749"/>
    </source>
</evidence>
<dbReference type="CDD" id="cd07043">
    <property type="entry name" value="STAS_anti-anti-sigma_factors"/>
    <property type="match status" value="1"/>
</dbReference>
<feature type="domain" description="STAS" evidence="3">
    <location>
        <begin position="1"/>
        <end position="110"/>
    </location>
</feature>
<comment type="similarity">
    <text evidence="1 2">Belongs to the anti-sigma-factor antagonist family.</text>
</comment>
<keyword evidence="5" id="KW-1185">Reference proteome</keyword>
<dbReference type="PANTHER" id="PTHR33495">
    <property type="entry name" value="ANTI-SIGMA FACTOR ANTAGONIST TM_1081-RELATED-RELATED"/>
    <property type="match status" value="1"/>
</dbReference>
<dbReference type="InterPro" id="IPR036513">
    <property type="entry name" value="STAS_dom_sf"/>
</dbReference>
<dbReference type="RefSeq" id="WP_085544016.1">
    <property type="nucleotide sequence ID" value="NZ_FXBB01000006.1"/>
</dbReference>
<dbReference type="AlphaFoldDB" id="A0A1X7IWN6"/>
<proteinExistence type="inferred from homology"/>
<dbReference type="InterPro" id="IPR002645">
    <property type="entry name" value="STAS_dom"/>
</dbReference>
<sequence>MFISCEEKNERLVVLLSGRLDTLTAPDLDKAGSGWIEEGKIEVILNFADLEYISSAGLRSVLALSKGLVSQGGKLVLCGVSGMVEEVLSISGFDSFLPIYPDVDGALDSF</sequence>
<accession>A0A1X7IWN6</accession>
<name>A0A1X7IWN6_9BACT</name>